<dbReference type="PIRSF" id="PIRSF016661">
    <property type="entry name" value="BioY"/>
    <property type="match status" value="1"/>
</dbReference>
<reference evidence="5" key="4">
    <citation type="submission" date="2023-08" db="EMBL/GenBank/DDBJ databases">
        <title>Identification and characterization of horizontal gene transfer across gut microbiota members of farm animals based on homology search.</title>
        <authorList>
            <person name="Schwarzerova J."/>
            <person name="Nykrynova M."/>
            <person name="Jureckova K."/>
            <person name="Cejkova D."/>
            <person name="Rychlik I."/>
        </authorList>
    </citation>
    <scope>NUCLEOTIDE SEQUENCE</scope>
    <source>
        <strain evidence="5">15_COKtk</strain>
    </source>
</reference>
<reference evidence="4" key="2">
    <citation type="submission" date="2021-09" db="EMBL/GenBank/DDBJ databases">
        <authorList>
            <person name="Gilroy R."/>
        </authorList>
    </citation>
    <scope>NUCLEOTIDE SEQUENCE</scope>
    <source>
        <strain evidence="4">ChiGjej2B2-7701</strain>
    </source>
</reference>
<evidence type="ECO:0000313" key="5">
    <source>
        <dbReference type="EMBL" id="MDN0069877.1"/>
    </source>
</evidence>
<dbReference type="Proteomes" id="UP001168505">
    <property type="component" value="Unassembled WGS sequence"/>
</dbReference>
<dbReference type="Proteomes" id="UP000746751">
    <property type="component" value="Unassembled WGS sequence"/>
</dbReference>
<evidence type="ECO:0000256" key="3">
    <source>
        <dbReference type="SAM" id="Phobius"/>
    </source>
</evidence>
<reference evidence="5" key="3">
    <citation type="submission" date="2023-06" db="EMBL/GenBank/DDBJ databases">
        <authorList>
            <person name="Zeman M."/>
            <person name="Kubasova T."/>
            <person name="Jahodarova E."/>
            <person name="Nykrynova M."/>
            <person name="Rychlik I."/>
        </authorList>
    </citation>
    <scope>NUCLEOTIDE SEQUENCE</scope>
    <source>
        <strain evidence="5">15_COKtk</strain>
    </source>
</reference>
<reference evidence="4" key="1">
    <citation type="journal article" date="2021" name="PeerJ">
        <title>Extensive microbial diversity within the chicken gut microbiome revealed by metagenomics and culture.</title>
        <authorList>
            <person name="Gilroy R."/>
            <person name="Ravi A."/>
            <person name="Getino M."/>
            <person name="Pursley I."/>
            <person name="Horton D.L."/>
            <person name="Alikhan N.F."/>
            <person name="Baker D."/>
            <person name="Gharbi K."/>
            <person name="Hall N."/>
            <person name="Watson M."/>
            <person name="Adriaenssens E.M."/>
            <person name="Foster-Nyarko E."/>
            <person name="Jarju S."/>
            <person name="Secka A."/>
            <person name="Antonio M."/>
            <person name="Oren A."/>
            <person name="Chaudhuri R.R."/>
            <person name="La Ragione R."/>
            <person name="Hildebrand F."/>
            <person name="Pallen M.J."/>
        </authorList>
    </citation>
    <scope>NUCLEOTIDE SEQUENCE</scope>
    <source>
        <strain evidence="4">ChiGjej2B2-7701</strain>
    </source>
</reference>
<dbReference type="EMBL" id="DYVF01000049">
    <property type="protein sequence ID" value="HJG31391.1"/>
    <property type="molecule type" value="Genomic_DNA"/>
</dbReference>
<evidence type="ECO:0000256" key="1">
    <source>
        <dbReference type="ARBA" id="ARBA00010692"/>
    </source>
</evidence>
<dbReference type="InterPro" id="IPR003784">
    <property type="entry name" value="BioY"/>
</dbReference>
<feature type="transmembrane region" description="Helical" evidence="3">
    <location>
        <begin position="132"/>
        <end position="154"/>
    </location>
</feature>
<feature type="transmembrane region" description="Helical" evidence="3">
    <location>
        <begin position="107"/>
        <end position="126"/>
    </location>
</feature>
<gene>
    <name evidence="4" type="ORF">K8U80_08365</name>
    <name evidence="5" type="ORF">QVN40_09235</name>
</gene>
<keyword evidence="2" id="KW-0813">Transport</keyword>
<feature type="transmembrane region" description="Helical" evidence="3">
    <location>
        <begin position="74"/>
        <end position="95"/>
    </location>
</feature>
<feature type="transmembrane region" description="Helical" evidence="3">
    <location>
        <begin position="50"/>
        <end position="68"/>
    </location>
</feature>
<accession>A0A921LQW0</accession>
<comment type="caution">
    <text evidence="4">The sequence shown here is derived from an EMBL/GenBank/DDBJ whole genome shotgun (WGS) entry which is preliminary data.</text>
</comment>
<dbReference type="AlphaFoldDB" id="A0A921LQW0"/>
<dbReference type="PANTHER" id="PTHR34295:SF1">
    <property type="entry name" value="BIOTIN TRANSPORTER BIOY"/>
    <property type="match status" value="1"/>
</dbReference>
<dbReference type="EMBL" id="JAUEIR010000008">
    <property type="protein sequence ID" value="MDN0069877.1"/>
    <property type="molecule type" value="Genomic_DNA"/>
</dbReference>
<dbReference type="GO" id="GO:0005886">
    <property type="term" value="C:plasma membrane"/>
    <property type="evidence" value="ECO:0007669"/>
    <property type="project" value="UniProtKB-SubCell"/>
</dbReference>
<evidence type="ECO:0000256" key="2">
    <source>
        <dbReference type="PIRNR" id="PIRNR016661"/>
    </source>
</evidence>
<dbReference type="PANTHER" id="PTHR34295">
    <property type="entry name" value="BIOTIN TRANSPORTER BIOY"/>
    <property type="match status" value="1"/>
</dbReference>
<dbReference type="GO" id="GO:0015225">
    <property type="term" value="F:biotin transmembrane transporter activity"/>
    <property type="evidence" value="ECO:0007669"/>
    <property type="project" value="UniProtKB-UniRule"/>
</dbReference>
<dbReference type="Gene3D" id="1.10.1760.20">
    <property type="match status" value="1"/>
</dbReference>
<sequence length="180" mass="18333">MDARQIARVGVAVALLSVSAWITVSFGPVPFTLQTMALAMLPAILDRKGACAAVAVYLLLGAVGLPVFSGFGSGIGQIAGMTGGFLWGFLIGTIAGTSVKSVLPDRVPQFAQVVIADIVMLLISYACGTAQLMIVGSMGLVPALVAAVLPFVVFDLMKLAVGTSIGCTVARALGVIRSHA</sequence>
<name>A0A921LQW0_9ACTN</name>
<evidence type="ECO:0000313" key="4">
    <source>
        <dbReference type="EMBL" id="HJG31391.1"/>
    </source>
</evidence>
<evidence type="ECO:0000313" key="6">
    <source>
        <dbReference type="Proteomes" id="UP000746751"/>
    </source>
</evidence>
<keyword evidence="3" id="KW-0812">Transmembrane</keyword>
<organism evidence="4 6">
    <name type="scientific">Collinsella ihumii</name>
    <dbReference type="NCBI Taxonomy" id="1720204"/>
    <lineage>
        <taxon>Bacteria</taxon>
        <taxon>Bacillati</taxon>
        <taxon>Actinomycetota</taxon>
        <taxon>Coriobacteriia</taxon>
        <taxon>Coriobacteriales</taxon>
        <taxon>Coriobacteriaceae</taxon>
        <taxon>Collinsella</taxon>
    </lineage>
</organism>
<protein>
    <recommendedName>
        <fullName evidence="2">Biotin transporter</fullName>
    </recommendedName>
</protein>
<feature type="transmembrane region" description="Helical" evidence="3">
    <location>
        <begin position="6"/>
        <end position="29"/>
    </location>
</feature>
<keyword evidence="2" id="KW-1003">Cell membrane</keyword>
<comment type="similarity">
    <text evidence="1 2">Belongs to the BioY family.</text>
</comment>
<keyword evidence="3" id="KW-1133">Transmembrane helix</keyword>
<comment type="subcellular location">
    <subcellularLocation>
        <location evidence="2">Cell membrane</location>
        <topology evidence="2">Multi-pass membrane protein</topology>
    </subcellularLocation>
</comment>
<keyword evidence="2 3" id="KW-0472">Membrane</keyword>
<dbReference type="RefSeq" id="WP_087201277.1">
    <property type="nucleotide sequence ID" value="NZ_JAUEIM010000043.1"/>
</dbReference>
<dbReference type="Pfam" id="PF02632">
    <property type="entry name" value="BioY"/>
    <property type="match status" value="1"/>
</dbReference>
<proteinExistence type="inferred from homology"/>